<dbReference type="EMBL" id="BAABAL010000009">
    <property type="protein sequence ID" value="GAA4008501.1"/>
    <property type="molecule type" value="Genomic_DNA"/>
</dbReference>
<keyword evidence="1" id="KW-0472">Membrane</keyword>
<name>A0ABP7S8X9_9PSEU</name>
<keyword evidence="3" id="KW-1185">Reference proteome</keyword>
<dbReference type="Proteomes" id="UP001501747">
    <property type="component" value="Unassembled WGS sequence"/>
</dbReference>
<feature type="transmembrane region" description="Helical" evidence="1">
    <location>
        <begin position="12"/>
        <end position="30"/>
    </location>
</feature>
<evidence type="ECO:0000313" key="2">
    <source>
        <dbReference type="EMBL" id="GAA4008501.1"/>
    </source>
</evidence>
<dbReference type="RefSeq" id="WP_344875675.1">
    <property type="nucleotide sequence ID" value="NZ_BAABAL010000009.1"/>
</dbReference>
<protein>
    <recommendedName>
        <fullName evidence="4">DUF3592 domain-containing protein</fullName>
    </recommendedName>
</protein>
<proteinExistence type="predicted"/>
<feature type="transmembrane region" description="Helical" evidence="1">
    <location>
        <begin position="75"/>
        <end position="97"/>
    </location>
</feature>
<reference evidence="3" key="1">
    <citation type="journal article" date="2019" name="Int. J. Syst. Evol. Microbiol.">
        <title>The Global Catalogue of Microorganisms (GCM) 10K type strain sequencing project: providing services to taxonomists for standard genome sequencing and annotation.</title>
        <authorList>
            <consortium name="The Broad Institute Genomics Platform"/>
            <consortium name="The Broad Institute Genome Sequencing Center for Infectious Disease"/>
            <person name="Wu L."/>
            <person name="Ma J."/>
        </authorList>
    </citation>
    <scope>NUCLEOTIDE SEQUENCE [LARGE SCALE GENOMIC DNA]</scope>
    <source>
        <strain evidence="3">JCM 17342</strain>
    </source>
</reference>
<evidence type="ECO:0000256" key="1">
    <source>
        <dbReference type="SAM" id="Phobius"/>
    </source>
</evidence>
<feature type="transmembrane region" description="Helical" evidence="1">
    <location>
        <begin position="36"/>
        <end position="55"/>
    </location>
</feature>
<sequence>MDLLFFRRATGVAMVGLTLAFLTAMVIGAVRDGEAPSDAALVLAGAVILLGMIFAAMRTMRYHQVRKDLPTNGPFVALVLVLFAGFIGGIGLAQTVVAAKPTIAVDAVYAGCTTKGRTTTCDGKYTVNGVEYRGRMPGRADSGTPVRVEVLASDPEKVATKSWMDILFFRGGGIVLALLAIGAIVRWLRIARGVTAEITRSRA</sequence>
<evidence type="ECO:0008006" key="4">
    <source>
        <dbReference type="Google" id="ProtNLM"/>
    </source>
</evidence>
<keyword evidence="1" id="KW-0812">Transmembrane</keyword>
<keyword evidence="1" id="KW-1133">Transmembrane helix</keyword>
<comment type="caution">
    <text evidence="2">The sequence shown here is derived from an EMBL/GenBank/DDBJ whole genome shotgun (WGS) entry which is preliminary data.</text>
</comment>
<organism evidence="2 3">
    <name type="scientific">Allokutzneria multivorans</name>
    <dbReference type="NCBI Taxonomy" id="1142134"/>
    <lineage>
        <taxon>Bacteria</taxon>
        <taxon>Bacillati</taxon>
        <taxon>Actinomycetota</taxon>
        <taxon>Actinomycetes</taxon>
        <taxon>Pseudonocardiales</taxon>
        <taxon>Pseudonocardiaceae</taxon>
        <taxon>Allokutzneria</taxon>
    </lineage>
</organism>
<accession>A0ABP7S8X9</accession>
<feature type="transmembrane region" description="Helical" evidence="1">
    <location>
        <begin position="167"/>
        <end position="188"/>
    </location>
</feature>
<evidence type="ECO:0000313" key="3">
    <source>
        <dbReference type="Proteomes" id="UP001501747"/>
    </source>
</evidence>
<gene>
    <name evidence="2" type="ORF">GCM10022247_33380</name>
</gene>